<dbReference type="EMBL" id="BK016155">
    <property type="protein sequence ID" value="DAF98780.1"/>
    <property type="molecule type" value="Genomic_DNA"/>
</dbReference>
<protein>
    <submittedName>
        <fullName evidence="2">Uncharacterized protein</fullName>
    </submittedName>
</protein>
<keyword evidence="1" id="KW-0472">Membrane</keyword>
<evidence type="ECO:0000256" key="1">
    <source>
        <dbReference type="SAM" id="Phobius"/>
    </source>
</evidence>
<evidence type="ECO:0000313" key="2">
    <source>
        <dbReference type="EMBL" id="DAF98780.1"/>
    </source>
</evidence>
<name>A0A8S5UWG6_9CAUD</name>
<keyword evidence="1" id="KW-0812">Transmembrane</keyword>
<keyword evidence="1" id="KW-1133">Transmembrane helix</keyword>
<reference evidence="2" key="1">
    <citation type="journal article" date="2021" name="Proc. Natl. Acad. Sci. U.S.A.">
        <title>A Catalog of Tens of Thousands of Viruses from Human Metagenomes Reveals Hidden Associations with Chronic Diseases.</title>
        <authorList>
            <person name="Tisza M.J."/>
            <person name="Buck C.B."/>
        </authorList>
    </citation>
    <scope>NUCLEOTIDE SEQUENCE</scope>
    <source>
        <strain evidence="2">CtLPy3</strain>
    </source>
</reference>
<proteinExistence type="predicted"/>
<sequence length="42" mass="4973">MRHILQNRVRENEVLYQTALSIAYSGVFHNYINALTLLFLLH</sequence>
<accession>A0A8S5UWG6</accession>
<feature type="transmembrane region" description="Helical" evidence="1">
    <location>
        <begin position="21"/>
        <end position="41"/>
    </location>
</feature>
<organism evidence="2">
    <name type="scientific">Podoviridae sp. ctLPy3</name>
    <dbReference type="NCBI Taxonomy" id="2825244"/>
    <lineage>
        <taxon>Viruses</taxon>
        <taxon>Duplodnaviria</taxon>
        <taxon>Heunggongvirae</taxon>
        <taxon>Uroviricota</taxon>
        <taxon>Caudoviricetes</taxon>
    </lineage>
</organism>